<name>A0A0N1H8X1_9EURO</name>
<dbReference type="PANTHER" id="PTHR47660:SF3">
    <property type="entry name" value="FINGER DOMAIN PROTEIN, PUTATIVE (AFU_ORTHOLOGUE AFUA_4G03310)-RELATED"/>
    <property type="match status" value="1"/>
</dbReference>
<evidence type="ECO:0000313" key="8">
    <source>
        <dbReference type="Proteomes" id="UP000038010"/>
    </source>
</evidence>
<evidence type="ECO:0000256" key="2">
    <source>
        <dbReference type="ARBA" id="ARBA00022833"/>
    </source>
</evidence>
<dbReference type="VEuPathDB" id="FungiDB:AB675_7107"/>
<sequence>MGSEHTVRGGLYGRDTTALPDAPPRAISEHSLDFSRLDMACPIDAADISNRWLKAYVPDPSHKAKQYSGPITAFIYRMLKSFAAAVVRGEGAPSFVHPLMAWPPSPTTHLSTCMSLVRIFDRAGPGTEHLSSILLGEMTRVYDEHQNLEPHAIVAAYQAYSIYTLVLFFYVSEVHENLPTAMLNLQELASASAAVGVTCRAEGQRERPRWEEWIVAESQRRTLYAMYMFDSVLTARDGVPTFISTELHGLPAAGPSNLWRATSRQEWQTDYNQYLARWPDGILRLDELWPMPAEFDDEVIRKRRGRVDRWLINLDEYGIMLYTVTSCTHGT</sequence>
<keyword evidence="4" id="KW-0804">Transcription</keyword>
<keyword evidence="1" id="KW-0479">Metal-binding</keyword>
<evidence type="ECO:0000256" key="5">
    <source>
        <dbReference type="ARBA" id="ARBA00023242"/>
    </source>
</evidence>
<dbReference type="Proteomes" id="UP000038010">
    <property type="component" value="Unassembled WGS sequence"/>
</dbReference>
<evidence type="ECO:0000256" key="1">
    <source>
        <dbReference type="ARBA" id="ARBA00022723"/>
    </source>
</evidence>
<evidence type="ECO:0008006" key="9">
    <source>
        <dbReference type="Google" id="ProtNLM"/>
    </source>
</evidence>
<dbReference type="PANTHER" id="PTHR47660">
    <property type="entry name" value="TRANSCRIPTION FACTOR WITH C2H2 AND ZN(2)-CYS(6) DNA BINDING DOMAIN (EUROFUNG)-RELATED-RELATED"/>
    <property type="match status" value="1"/>
</dbReference>
<reference evidence="7 8" key="1">
    <citation type="submission" date="2015-06" db="EMBL/GenBank/DDBJ databases">
        <title>Draft genome of the ant-associated black yeast Phialophora attae CBS 131958.</title>
        <authorList>
            <person name="Moreno L.F."/>
            <person name="Stielow B.J."/>
            <person name="de Hoog S."/>
            <person name="Vicente V.A."/>
            <person name="Weiss V.A."/>
            <person name="de Vries M."/>
            <person name="Cruz L.M."/>
            <person name="Souza E.M."/>
        </authorList>
    </citation>
    <scope>NUCLEOTIDE SEQUENCE [LARGE SCALE GENOMIC DNA]</scope>
    <source>
        <strain evidence="7 8">CBS 131958</strain>
    </source>
</reference>
<evidence type="ECO:0000256" key="4">
    <source>
        <dbReference type="ARBA" id="ARBA00023163"/>
    </source>
</evidence>
<accession>A0A0N1H8X1</accession>
<comment type="caution">
    <text evidence="7">The sequence shown here is derived from an EMBL/GenBank/DDBJ whole genome shotgun (WGS) entry which is preliminary data.</text>
</comment>
<evidence type="ECO:0000256" key="6">
    <source>
        <dbReference type="SAM" id="MobiDB-lite"/>
    </source>
</evidence>
<dbReference type="GeneID" id="28739330"/>
<dbReference type="RefSeq" id="XP_018003589.1">
    <property type="nucleotide sequence ID" value="XM_018147450.1"/>
</dbReference>
<feature type="region of interest" description="Disordered" evidence="6">
    <location>
        <begin position="1"/>
        <end position="24"/>
    </location>
</feature>
<dbReference type="STRING" id="1664694.A0A0N1H8X1"/>
<dbReference type="GO" id="GO:0046872">
    <property type="term" value="F:metal ion binding"/>
    <property type="evidence" value="ECO:0007669"/>
    <property type="project" value="UniProtKB-KW"/>
</dbReference>
<dbReference type="OrthoDB" id="2441642at2759"/>
<dbReference type="EMBL" id="LFJN01000005">
    <property type="protein sequence ID" value="KPI43626.1"/>
    <property type="molecule type" value="Genomic_DNA"/>
</dbReference>
<keyword evidence="5" id="KW-0539">Nucleus</keyword>
<organism evidence="7 8">
    <name type="scientific">Cyphellophora attinorum</name>
    <dbReference type="NCBI Taxonomy" id="1664694"/>
    <lineage>
        <taxon>Eukaryota</taxon>
        <taxon>Fungi</taxon>
        <taxon>Dikarya</taxon>
        <taxon>Ascomycota</taxon>
        <taxon>Pezizomycotina</taxon>
        <taxon>Eurotiomycetes</taxon>
        <taxon>Chaetothyriomycetidae</taxon>
        <taxon>Chaetothyriales</taxon>
        <taxon>Cyphellophoraceae</taxon>
        <taxon>Cyphellophora</taxon>
    </lineage>
</organism>
<keyword evidence="3" id="KW-0805">Transcription regulation</keyword>
<keyword evidence="2" id="KW-0862">Zinc</keyword>
<dbReference type="AlphaFoldDB" id="A0A0N1H8X1"/>
<keyword evidence="8" id="KW-1185">Reference proteome</keyword>
<evidence type="ECO:0000256" key="3">
    <source>
        <dbReference type="ARBA" id="ARBA00023015"/>
    </source>
</evidence>
<evidence type="ECO:0000313" key="7">
    <source>
        <dbReference type="EMBL" id="KPI43626.1"/>
    </source>
</evidence>
<proteinExistence type="predicted"/>
<protein>
    <recommendedName>
        <fullName evidence="9">Transcription factor domain-containing protein</fullName>
    </recommendedName>
</protein>
<gene>
    <name evidence="7" type="ORF">AB675_7107</name>
</gene>